<gene>
    <name evidence="1" type="ORF">LX83_005275</name>
</gene>
<dbReference type="EMBL" id="JAMTCK010000013">
    <property type="protein sequence ID" value="MCP2168397.1"/>
    <property type="molecule type" value="Genomic_DNA"/>
</dbReference>
<dbReference type="Gene3D" id="1.10.10.1150">
    <property type="entry name" value="Coenzyme PQQ synthesis protein D (PqqD)"/>
    <property type="match status" value="1"/>
</dbReference>
<organism evidence="1 2">
    <name type="scientific">Goodfellowiella coeruleoviolacea</name>
    <dbReference type="NCBI Taxonomy" id="334858"/>
    <lineage>
        <taxon>Bacteria</taxon>
        <taxon>Bacillati</taxon>
        <taxon>Actinomycetota</taxon>
        <taxon>Actinomycetes</taxon>
        <taxon>Pseudonocardiales</taxon>
        <taxon>Pseudonocardiaceae</taxon>
        <taxon>Goodfellowiella</taxon>
    </lineage>
</organism>
<comment type="caution">
    <text evidence="1">The sequence shown here is derived from an EMBL/GenBank/DDBJ whole genome shotgun (WGS) entry which is preliminary data.</text>
</comment>
<dbReference type="InterPro" id="IPR008792">
    <property type="entry name" value="PQQD"/>
</dbReference>
<proteinExistence type="predicted"/>
<name>A0AAE3KIV7_9PSEU</name>
<dbReference type="Pfam" id="PF05402">
    <property type="entry name" value="PqqD"/>
    <property type="match status" value="1"/>
</dbReference>
<reference evidence="1" key="1">
    <citation type="submission" date="2022-06" db="EMBL/GenBank/DDBJ databases">
        <title>Genomic Encyclopedia of Archaeal and Bacterial Type Strains, Phase II (KMG-II): from individual species to whole genera.</title>
        <authorList>
            <person name="Goeker M."/>
        </authorList>
    </citation>
    <scope>NUCLEOTIDE SEQUENCE</scope>
    <source>
        <strain evidence="1">DSM 43935</strain>
    </source>
</reference>
<keyword evidence="2" id="KW-1185">Reference proteome</keyword>
<evidence type="ECO:0000313" key="1">
    <source>
        <dbReference type="EMBL" id="MCP2168397.1"/>
    </source>
</evidence>
<sequence>MNLRLRPDVASTDTPDGTVLLDQRTGRYWQLNRTGAHVLRQLVAGHDVDGIAARLSARYGLDVGQVRRDVFDVADRLCAAGLAEVA</sequence>
<accession>A0AAE3KIV7</accession>
<protein>
    <submittedName>
        <fullName evidence="1">Coenzyme PQQ synthesis protein D (PqqD)</fullName>
    </submittedName>
</protein>
<dbReference type="RefSeq" id="WP_253776191.1">
    <property type="nucleotide sequence ID" value="NZ_JAMTCK010000013.1"/>
</dbReference>
<dbReference type="InterPro" id="IPR041881">
    <property type="entry name" value="PqqD_sf"/>
</dbReference>
<dbReference type="NCBIfam" id="NF033530">
    <property type="entry name" value="lasso_PqqD_Strm"/>
    <property type="match status" value="1"/>
</dbReference>
<dbReference type="Proteomes" id="UP001206128">
    <property type="component" value="Unassembled WGS sequence"/>
</dbReference>
<evidence type="ECO:0000313" key="2">
    <source>
        <dbReference type="Proteomes" id="UP001206128"/>
    </source>
</evidence>
<dbReference type="AlphaFoldDB" id="A0AAE3KIV7"/>